<name>A0A1A7BEM0_9SPHN</name>
<sequence length="55" mass="5969">MLAHRVKLSCQSASGSDGLVLFHARVGRAIRPYGDEILSFRIYCPLPPVISLCPG</sequence>
<evidence type="ECO:0000313" key="1">
    <source>
        <dbReference type="EMBL" id="OBV09827.1"/>
    </source>
</evidence>
<keyword evidence="2" id="KW-1185">Reference proteome</keyword>
<accession>A0A1A7BEM0</accession>
<comment type="caution">
    <text evidence="1">The sequence shown here is derived from an EMBL/GenBank/DDBJ whole genome shotgun (WGS) entry which is preliminary data.</text>
</comment>
<dbReference type="Proteomes" id="UP000092484">
    <property type="component" value="Unassembled WGS sequence"/>
</dbReference>
<proteinExistence type="predicted"/>
<reference evidence="1 2" key="1">
    <citation type="submission" date="2016-06" db="EMBL/GenBank/DDBJ databases">
        <title>Genome sequence of Porphyrobacter dokdonensis DSW-74.</title>
        <authorList>
            <person name="Kim J.F."/>
            <person name="Song J.Y."/>
        </authorList>
    </citation>
    <scope>NUCLEOTIDE SEQUENCE [LARGE SCALE GENOMIC DNA]</scope>
    <source>
        <strain evidence="1 2">DSW-74</strain>
    </source>
</reference>
<organism evidence="1 2">
    <name type="scientific">Erythrobacter dokdonensis DSW-74</name>
    <dbReference type="NCBI Taxonomy" id="1300349"/>
    <lineage>
        <taxon>Bacteria</taxon>
        <taxon>Pseudomonadati</taxon>
        <taxon>Pseudomonadota</taxon>
        <taxon>Alphaproteobacteria</taxon>
        <taxon>Sphingomonadales</taxon>
        <taxon>Erythrobacteraceae</taxon>
        <taxon>Erythrobacter/Porphyrobacter group</taxon>
        <taxon>Erythrobacter</taxon>
    </lineage>
</organism>
<gene>
    <name evidence="1" type="ORF">I603_2723</name>
</gene>
<protein>
    <submittedName>
        <fullName evidence="1">Uncharacterized protein</fullName>
    </submittedName>
</protein>
<dbReference type="STRING" id="1300349.I603_2723"/>
<dbReference type="EMBL" id="LZYB01000009">
    <property type="protein sequence ID" value="OBV09827.1"/>
    <property type="molecule type" value="Genomic_DNA"/>
</dbReference>
<dbReference type="AlphaFoldDB" id="A0A1A7BEM0"/>
<evidence type="ECO:0000313" key="2">
    <source>
        <dbReference type="Proteomes" id="UP000092484"/>
    </source>
</evidence>